<gene>
    <name evidence="2" type="ORF">pneo_cds_508</name>
</gene>
<evidence type="ECO:0000256" key="1">
    <source>
        <dbReference type="SAM" id="MobiDB-lite"/>
    </source>
</evidence>
<evidence type="ECO:0008006" key="3">
    <source>
        <dbReference type="Google" id="ProtNLM"/>
    </source>
</evidence>
<sequence length="522" mass="56699">MSQPAGNSTTRWQRRKRRRLAKKKKGAEVEPTSVAVVGLATMPREILDKITDSIESVRDMGAWSIATGLPTQARHPEAVKTENIPTENVIAAGAPLPVVEALLSCHQHITSTALVTAAALGGRLDVYRWVSGKNAAVASGCIPDAVGAILPTLIRRGLLDITDDIVTKCSPRTPAGRISLLYHHRVEALKEALRGSHAALARKLHDHADHHEWGSCVCHESVLPWIFGSDLPDALATLRRIGCRRAKRECRLMFTRAVETGAVAIASQIAERRSASSTPLAPPMGSVLTAASRGHGAIIAWLYKERRYDMPVEVLGTAARAGHLNILKWAARACGDRPIASWNARYVAYAATEGCHPEPIIHWLLARPADRRDLSAGVAKAALVRHGYPIPLLLHKSGIAAFDTWNALEIAVEKASVHSAYVVVSNGGRCDTAALTRCLMCHGSDMIALLARYYTPDDMQTVLNSGLVGMCSWEPVAWLVDNVPDLCVRDARDIFMASLSMGPYPDPCACSMCRRPRAHKRE</sequence>
<dbReference type="PANTHER" id="PTHR46586:SF3">
    <property type="entry name" value="ANKYRIN REPEAT-CONTAINING PROTEIN"/>
    <property type="match status" value="1"/>
</dbReference>
<feature type="region of interest" description="Disordered" evidence="1">
    <location>
        <begin position="1"/>
        <end position="27"/>
    </location>
</feature>
<proteinExistence type="predicted"/>
<dbReference type="KEGG" id="vg:36842828"/>
<accession>A0A2U7UCM9</accession>
<dbReference type="EMBL" id="MG011690">
    <property type="protein sequence ID" value="AVK76115.1"/>
    <property type="molecule type" value="Genomic_DNA"/>
</dbReference>
<evidence type="ECO:0000313" key="2">
    <source>
        <dbReference type="EMBL" id="AVK76115.1"/>
    </source>
</evidence>
<organism evidence="2">
    <name type="scientific">Pandoravirus neocaledonia</name>
    <dbReference type="NCBI Taxonomy" id="2107708"/>
    <lineage>
        <taxon>Viruses</taxon>
        <taxon>Pandoravirus</taxon>
    </lineage>
</organism>
<dbReference type="RefSeq" id="YP_009482118.1">
    <property type="nucleotide sequence ID" value="NC_037666.1"/>
</dbReference>
<dbReference type="GeneID" id="36842828"/>
<name>A0A2U7UCM9_9VIRU</name>
<feature type="compositionally biased region" description="Polar residues" evidence="1">
    <location>
        <begin position="1"/>
        <end position="11"/>
    </location>
</feature>
<protein>
    <recommendedName>
        <fullName evidence="3">Ankyrin repeat domain containing protein</fullName>
    </recommendedName>
</protein>
<reference evidence="2" key="1">
    <citation type="journal article" date="2018" name="Nat. Commun.">
        <title>Diversity and evolution of the emerging Pandoraviridae family.</title>
        <authorList>
            <person name="Legendre M."/>
            <person name="Fabre E."/>
            <person name="Poirot O."/>
            <person name="Jeudy S."/>
            <person name="Lartigue A."/>
            <person name="Alempic J.M."/>
            <person name="Beucher L."/>
            <person name="Philippe N."/>
            <person name="Bertaux L."/>
            <person name="Christo-Foroux E."/>
            <person name="Labadie K."/>
            <person name="Coute Y."/>
            <person name="Abergel C."/>
            <person name="Claverie J.M."/>
        </authorList>
    </citation>
    <scope>NUCLEOTIDE SEQUENCE [LARGE SCALE GENOMIC DNA]</scope>
    <source>
        <strain evidence="2">Neocaledonia</strain>
    </source>
</reference>
<dbReference type="PANTHER" id="PTHR46586">
    <property type="entry name" value="ANKYRIN REPEAT-CONTAINING PROTEIN"/>
    <property type="match status" value="1"/>
</dbReference>
<dbReference type="Proteomes" id="UP000249287">
    <property type="component" value="Segment"/>
</dbReference>
<feature type="compositionally biased region" description="Basic residues" evidence="1">
    <location>
        <begin position="12"/>
        <end position="25"/>
    </location>
</feature>
<dbReference type="InterPro" id="IPR052050">
    <property type="entry name" value="SecEffector_AnkRepeat"/>
</dbReference>